<dbReference type="EMBL" id="DVFK01000116">
    <property type="protein sequence ID" value="HIQ68583.1"/>
    <property type="molecule type" value="Genomic_DNA"/>
</dbReference>
<comment type="caution">
    <text evidence="1">The sequence shown here is derived from an EMBL/GenBank/DDBJ whole genome shotgun (WGS) entry which is preliminary data.</text>
</comment>
<gene>
    <name evidence="1" type="ORF">IAB74_08765</name>
</gene>
<dbReference type="InterPro" id="IPR015942">
    <property type="entry name" value="Asp/Glu/hydantoin_racemase"/>
</dbReference>
<dbReference type="GO" id="GO:0047661">
    <property type="term" value="F:amino-acid racemase activity"/>
    <property type="evidence" value="ECO:0007669"/>
    <property type="project" value="InterPro"/>
</dbReference>
<evidence type="ECO:0000313" key="2">
    <source>
        <dbReference type="Proteomes" id="UP000886796"/>
    </source>
</evidence>
<evidence type="ECO:0008006" key="3">
    <source>
        <dbReference type="Google" id="ProtNLM"/>
    </source>
</evidence>
<proteinExistence type="predicted"/>
<dbReference type="AlphaFoldDB" id="A0A9D1CN00"/>
<organism evidence="1 2">
    <name type="scientific">Candidatus Faecousia excrementigallinarum</name>
    <dbReference type="NCBI Taxonomy" id="2840806"/>
    <lineage>
        <taxon>Bacteria</taxon>
        <taxon>Bacillati</taxon>
        <taxon>Bacillota</taxon>
        <taxon>Clostridia</taxon>
        <taxon>Eubacteriales</taxon>
        <taxon>Oscillospiraceae</taxon>
        <taxon>Faecousia</taxon>
    </lineage>
</organism>
<dbReference type="Pfam" id="PF01177">
    <property type="entry name" value="Asp_Glu_race"/>
    <property type="match status" value="1"/>
</dbReference>
<accession>A0A9D1CN00</accession>
<reference evidence="1" key="1">
    <citation type="submission" date="2020-10" db="EMBL/GenBank/DDBJ databases">
        <authorList>
            <person name="Gilroy R."/>
        </authorList>
    </citation>
    <scope>NUCLEOTIDE SEQUENCE</scope>
    <source>
        <strain evidence="1">13361</strain>
    </source>
</reference>
<sequence length="215" mass="22619">MKKLVIIHTTPATIPSLGQLVGNLSQPWQVANLLDDSILPEINQTGAITPGVRARLYTQLAMAQTLKPDAILCACSSIGGVIEEGSNFCSVPVLRIDGPMAEAAVNAGSRIAVLAALPSTLGPTTDLIRRKAKAAGKTLEVTSHVVEGAGALLQSGDLEGYDRLVSAEILRQLEENEILLLAQASMARCLPLLPESARQRVLTSPVSGIAQLEKL</sequence>
<protein>
    <recommendedName>
        <fullName evidence="3">Asp/Glu racemase</fullName>
    </recommendedName>
</protein>
<dbReference type="Proteomes" id="UP000886796">
    <property type="component" value="Unassembled WGS sequence"/>
</dbReference>
<reference evidence="1" key="2">
    <citation type="journal article" date="2021" name="PeerJ">
        <title>Extensive microbial diversity within the chicken gut microbiome revealed by metagenomics and culture.</title>
        <authorList>
            <person name="Gilroy R."/>
            <person name="Ravi A."/>
            <person name="Getino M."/>
            <person name="Pursley I."/>
            <person name="Horton D.L."/>
            <person name="Alikhan N.F."/>
            <person name="Baker D."/>
            <person name="Gharbi K."/>
            <person name="Hall N."/>
            <person name="Watson M."/>
            <person name="Adriaenssens E.M."/>
            <person name="Foster-Nyarko E."/>
            <person name="Jarju S."/>
            <person name="Secka A."/>
            <person name="Antonio M."/>
            <person name="Oren A."/>
            <person name="Chaudhuri R.R."/>
            <person name="La Ragione R."/>
            <person name="Hildebrand F."/>
            <person name="Pallen M.J."/>
        </authorList>
    </citation>
    <scope>NUCLEOTIDE SEQUENCE</scope>
    <source>
        <strain evidence="1">13361</strain>
    </source>
</reference>
<name>A0A9D1CN00_9FIRM</name>
<evidence type="ECO:0000313" key="1">
    <source>
        <dbReference type="EMBL" id="HIQ68583.1"/>
    </source>
</evidence>